<dbReference type="Gene3D" id="3.40.140.70">
    <property type="entry name" value="Ubiquitin-like modifier-activating enzyme ATG7 N-terminal domain"/>
    <property type="match status" value="1"/>
</dbReference>
<dbReference type="Pfam" id="PF16420">
    <property type="entry name" value="ATG7_N"/>
    <property type="match status" value="1"/>
</dbReference>
<comment type="similarity">
    <text evidence="1 7">Belongs to the ATG7 family.</text>
</comment>
<dbReference type="CDD" id="cd01486">
    <property type="entry name" value="Apg7"/>
    <property type="match status" value="1"/>
</dbReference>
<dbReference type="InterPro" id="IPR035985">
    <property type="entry name" value="Ubiquitin-activating_enz"/>
</dbReference>
<accession>A0AAD5K4H1</accession>
<evidence type="ECO:0000256" key="5">
    <source>
        <dbReference type="ARBA" id="ARBA00023006"/>
    </source>
</evidence>
<keyword evidence="12" id="KW-1185">Reference proteome</keyword>
<dbReference type="InterPro" id="IPR000594">
    <property type="entry name" value="ThiF_NAD_FAD-bd"/>
</dbReference>
<feature type="active site" description="Glycyl thioester intermediate" evidence="6">
    <location>
        <position position="548"/>
    </location>
</feature>
<dbReference type="Gene3D" id="3.40.140.100">
    <property type="entry name" value="Ubiquitin-like modifier-activating enzyme ATG7 C-terminal domain"/>
    <property type="match status" value="1"/>
</dbReference>
<evidence type="ECO:0000313" key="11">
    <source>
        <dbReference type="EMBL" id="KAI9268978.1"/>
    </source>
</evidence>
<dbReference type="GO" id="GO:0019778">
    <property type="term" value="F:Atg12 activating enzyme activity"/>
    <property type="evidence" value="ECO:0007669"/>
    <property type="project" value="TreeGrafter"/>
</dbReference>
<evidence type="ECO:0000259" key="9">
    <source>
        <dbReference type="Pfam" id="PF00899"/>
    </source>
</evidence>
<dbReference type="PANTHER" id="PTHR10953:SF3">
    <property type="entry name" value="UBIQUITIN-LIKE MODIFIER-ACTIVATING ENZYME ATG7"/>
    <property type="match status" value="1"/>
</dbReference>
<evidence type="ECO:0000256" key="6">
    <source>
        <dbReference type="PIRSR" id="PIRSR606285-1"/>
    </source>
</evidence>
<keyword evidence="4 7" id="KW-0653">Protein transport</keyword>
<proteinExistence type="inferred from homology"/>
<comment type="subunit">
    <text evidence="7">Homodimer.</text>
</comment>
<dbReference type="GO" id="GO:0015031">
    <property type="term" value="P:protein transport"/>
    <property type="evidence" value="ECO:0007669"/>
    <property type="project" value="UniProtKB-UniRule"/>
</dbReference>
<feature type="domain" description="Ubiquitin-like modifier-activating enzyme Atg7 N-terminal" evidence="10">
    <location>
        <begin position="7"/>
        <end position="333"/>
    </location>
</feature>
<dbReference type="FunFam" id="3.40.140.70:FF:000001">
    <property type="entry name" value="Ubiquitin-like modifier-activating enzyme atg7"/>
    <property type="match status" value="1"/>
</dbReference>
<dbReference type="InterPro" id="IPR042522">
    <property type="entry name" value="Atg7_N_1"/>
</dbReference>
<dbReference type="GO" id="GO:0019779">
    <property type="term" value="F:Atg8 activating enzyme activity"/>
    <property type="evidence" value="ECO:0007669"/>
    <property type="project" value="TreeGrafter"/>
</dbReference>
<dbReference type="AlphaFoldDB" id="A0AAD5K4H1"/>
<keyword evidence="7" id="KW-0963">Cytoplasm</keyword>
<reference evidence="11" key="1">
    <citation type="journal article" date="2022" name="IScience">
        <title>Evolution of zygomycete secretomes and the origins of terrestrial fungal ecologies.</title>
        <authorList>
            <person name="Chang Y."/>
            <person name="Wang Y."/>
            <person name="Mondo S."/>
            <person name="Ahrendt S."/>
            <person name="Andreopoulos W."/>
            <person name="Barry K."/>
            <person name="Beard J."/>
            <person name="Benny G.L."/>
            <person name="Blankenship S."/>
            <person name="Bonito G."/>
            <person name="Cuomo C."/>
            <person name="Desiro A."/>
            <person name="Gervers K.A."/>
            <person name="Hundley H."/>
            <person name="Kuo A."/>
            <person name="LaButti K."/>
            <person name="Lang B.F."/>
            <person name="Lipzen A."/>
            <person name="O'Donnell K."/>
            <person name="Pangilinan J."/>
            <person name="Reynolds N."/>
            <person name="Sandor L."/>
            <person name="Smith M.E."/>
            <person name="Tsang A."/>
            <person name="Grigoriev I.V."/>
            <person name="Stajich J.E."/>
            <person name="Spatafora J.W."/>
        </authorList>
    </citation>
    <scope>NUCLEOTIDE SEQUENCE</scope>
    <source>
        <strain evidence="11">RSA 2281</strain>
    </source>
</reference>
<gene>
    <name evidence="11" type="ORF">BDA99DRAFT_503146</name>
</gene>
<dbReference type="Pfam" id="PF00899">
    <property type="entry name" value="ThiF"/>
    <property type="match status" value="1"/>
</dbReference>
<evidence type="ECO:0000256" key="8">
    <source>
        <dbReference type="SAM" id="MobiDB-lite"/>
    </source>
</evidence>
<feature type="domain" description="THIF-type NAD/FAD binding fold" evidence="9">
    <location>
        <begin position="350"/>
        <end position="574"/>
    </location>
</feature>
<name>A0AAD5K4H1_9FUNG</name>
<dbReference type="PANTHER" id="PTHR10953">
    <property type="entry name" value="UBIQUITIN-ACTIVATING ENZYME E1"/>
    <property type="match status" value="1"/>
</dbReference>
<dbReference type="GO" id="GO:0000407">
    <property type="term" value="C:phagophore assembly site"/>
    <property type="evidence" value="ECO:0007669"/>
    <property type="project" value="UniProtKB-SubCell"/>
</dbReference>
<dbReference type="InterPro" id="IPR032197">
    <property type="entry name" value="Atg7_N"/>
</dbReference>
<feature type="compositionally biased region" description="Low complexity" evidence="8">
    <location>
        <begin position="63"/>
        <end position="72"/>
    </location>
</feature>
<dbReference type="SUPFAM" id="SSF69572">
    <property type="entry name" value="Activating enzymes of the ubiquitin-like proteins"/>
    <property type="match status" value="1"/>
</dbReference>
<dbReference type="InterPro" id="IPR042523">
    <property type="entry name" value="Atg7_N_2"/>
</dbReference>
<sequence>MATSSILQFTPFASSVDAAFWQELANKKLNVLKLSEASQPVYAYYATGHSQQTHPPFPDTANTTSSTTTPTTTTIMPTRICVPAQGLDTNDDTRPPFTFRVNGTLLNTNTLEDFKKLDKNQLFQQHTVKIWEAIQNEDALDHPNILSDFLLLTFADLKKYKFYYWFAFPALMPQEPWLQIKPMDSIGNVFSSMEMTALANAYQAADRPPSFLLRRKKPNTVLFGQLRDWDEFFTNEQDEFWVGFADPSHSETNPGWPLRNLLALLHEKHGIRKLNIMCYREMPGKVNLIDASKLLVAELPPTCHYSKPPKSVGWERNAQAKLAPRMADLGPLMDPIRLADTAVDLNLKLMRWRVMPDLDLDKVKHTKCLLLGAGTLGCYVARCLLGWGVRHITFVDNGRVSFSNPVRQPLYTFQDCIQGGKPKAEAAAQSLLEIQPTVNAKGYDISIPMPGHVALSSDEQLLKDIEQLTALIQSHDVIYLLTDSRESRWFPTLLATLSNKLVINAALGFDTYLVMRHGARHGSLGCYFCNDIVAPADSLTDRTLDQQCTVTRPGLAAIAGALGVELMVSVLQHADGMEAAASDSDCVLGRVPHQVRGFLGQFHNMLIVGQSYANCTGCSEKVIEAYQQDPLQFIKKILHDPEHLEQVSGIAQMKAESEALLDQDWEEDDF</sequence>
<keyword evidence="5 7" id="KW-0072">Autophagy</keyword>
<evidence type="ECO:0000256" key="4">
    <source>
        <dbReference type="ARBA" id="ARBA00022927"/>
    </source>
</evidence>
<dbReference type="Proteomes" id="UP001209540">
    <property type="component" value="Unassembled WGS sequence"/>
</dbReference>
<dbReference type="Gene3D" id="3.40.50.720">
    <property type="entry name" value="NAD(P)-binding Rossmann-like Domain"/>
    <property type="match status" value="1"/>
</dbReference>
<keyword evidence="3 7" id="KW-0813">Transport</keyword>
<evidence type="ECO:0000256" key="1">
    <source>
        <dbReference type="ARBA" id="ARBA00010931"/>
    </source>
</evidence>
<feature type="region of interest" description="Disordered" evidence="8">
    <location>
        <begin position="52"/>
        <end position="72"/>
    </location>
</feature>
<evidence type="ECO:0000256" key="3">
    <source>
        <dbReference type="ARBA" id="ARBA00022448"/>
    </source>
</evidence>
<evidence type="ECO:0000259" key="10">
    <source>
        <dbReference type="Pfam" id="PF16420"/>
    </source>
</evidence>
<dbReference type="NCBIfam" id="TIGR01381">
    <property type="entry name" value="E1_like_apg7"/>
    <property type="match status" value="1"/>
</dbReference>
<reference evidence="11" key="2">
    <citation type="submission" date="2023-02" db="EMBL/GenBank/DDBJ databases">
        <authorList>
            <consortium name="DOE Joint Genome Institute"/>
            <person name="Mondo S.J."/>
            <person name="Chang Y."/>
            <person name="Wang Y."/>
            <person name="Ahrendt S."/>
            <person name="Andreopoulos W."/>
            <person name="Barry K."/>
            <person name="Beard J."/>
            <person name="Benny G.L."/>
            <person name="Blankenship S."/>
            <person name="Bonito G."/>
            <person name="Cuomo C."/>
            <person name="Desiro A."/>
            <person name="Gervers K.A."/>
            <person name="Hundley H."/>
            <person name="Kuo A."/>
            <person name="LaButti K."/>
            <person name="Lang B.F."/>
            <person name="Lipzen A."/>
            <person name="O'Donnell K."/>
            <person name="Pangilinan J."/>
            <person name="Reynolds N."/>
            <person name="Sandor L."/>
            <person name="Smith M.W."/>
            <person name="Tsang A."/>
            <person name="Grigoriev I.V."/>
            <person name="Stajich J.E."/>
            <person name="Spatafora J.W."/>
        </authorList>
    </citation>
    <scope>NUCLEOTIDE SEQUENCE</scope>
    <source>
        <strain evidence="11">RSA 2281</strain>
    </source>
</reference>
<evidence type="ECO:0000256" key="7">
    <source>
        <dbReference type="RuleBase" id="RU366022"/>
    </source>
</evidence>
<dbReference type="GO" id="GO:0000045">
    <property type="term" value="P:autophagosome assembly"/>
    <property type="evidence" value="ECO:0007669"/>
    <property type="project" value="TreeGrafter"/>
</dbReference>
<dbReference type="GO" id="GO:0006995">
    <property type="term" value="P:cellular response to nitrogen starvation"/>
    <property type="evidence" value="ECO:0007669"/>
    <property type="project" value="TreeGrafter"/>
</dbReference>
<dbReference type="GO" id="GO:0034727">
    <property type="term" value="P:piecemeal microautophagy of the nucleus"/>
    <property type="evidence" value="ECO:0007669"/>
    <property type="project" value="TreeGrafter"/>
</dbReference>
<keyword evidence="7" id="KW-0833">Ubl conjugation pathway</keyword>
<dbReference type="EMBL" id="JAIXMP010000008">
    <property type="protein sequence ID" value="KAI9268978.1"/>
    <property type="molecule type" value="Genomic_DNA"/>
</dbReference>
<dbReference type="FunFam" id="3.40.50.720:FF:000243">
    <property type="entry name" value="Ubiquitin-like modifier-activating enzyme ATG7"/>
    <property type="match status" value="1"/>
</dbReference>
<organism evidence="11 12">
    <name type="scientific">Phascolomyces articulosus</name>
    <dbReference type="NCBI Taxonomy" id="60185"/>
    <lineage>
        <taxon>Eukaryota</taxon>
        <taxon>Fungi</taxon>
        <taxon>Fungi incertae sedis</taxon>
        <taxon>Mucoromycota</taxon>
        <taxon>Mucoromycotina</taxon>
        <taxon>Mucoromycetes</taxon>
        <taxon>Mucorales</taxon>
        <taxon>Lichtheimiaceae</taxon>
        <taxon>Phascolomyces</taxon>
    </lineage>
</organism>
<dbReference type="InterPro" id="IPR006285">
    <property type="entry name" value="Atg7"/>
</dbReference>
<comment type="function">
    <text evidence="7">E1-like activating enzyme involved in the 2 ubiquitin-like systems required for cytoplasm to vacuole transport (Cvt) and autophagy. Activates ATG12 for its conjugation with ATG5 and ATG8 for its conjugation with phosphatidylethanolamine. Both systems are needed for the ATG8 association to Cvt vesicles and autophagosomes membranes. Autophagy is essential for maintenance of amino acid levels and protein synthesis under nitrogen starvation. Required for selective autophagic degradation of the nucleus (nucleophagy) as well as for mitophagy which contributes to regulate mitochondrial quantity and quality by eliminating the mitochondria to a basal level to fulfill cellular energy requirements and preventing excess ROS production.</text>
</comment>
<evidence type="ECO:0000256" key="2">
    <source>
        <dbReference type="ARBA" id="ARBA00017647"/>
    </source>
</evidence>
<comment type="subcellular location">
    <subcellularLocation>
        <location evidence="7">Cytoplasm</location>
    </subcellularLocation>
    <subcellularLocation>
        <location evidence="7">Preautophagosomal structure</location>
    </subcellularLocation>
</comment>
<dbReference type="InterPro" id="IPR045886">
    <property type="entry name" value="ThiF/MoeB/HesA"/>
</dbReference>
<comment type="caution">
    <text evidence="11">The sequence shown here is derived from an EMBL/GenBank/DDBJ whole genome shotgun (WGS) entry which is preliminary data.</text>
</comment>
<dbReference type="GO" id="GO:0000422">
    <property type="term" value="P:autophagy of mitochondrion"/>
    <property type="evidence" value="ECO:0007669"/>
    <property type="project" value="TreeGrafter"/>
</dbReference>
<protein>
    <recommendedName>
        <fullName evidence="2 7">Ubiquitin-like modifier-activating enzyme ATG7</fullName>
    </recommendedName>
    <alternativeName>
        <fullName evidence="7">Autophagy-related protein 7</fullName>
    </alternativeName>
</protein>
<dbReference type="GO" id="GO:0032446">
    <property type="term" value="P:protein modification by small protein conjugation"/>
    <property type="evidence" value="ECO:0007669"/>
    <property type="project" value="TreeGrafter"/>
</dbReference>
<evidence type="ECO:0000313" key="12">
    <source>
        <dbReference type="Proteomes" id="UP001209540"/>
    </source>
</evidence>